<dbReference type="PROSITE" id="PS50929">
    <property type="entry name" value="ABC_TM1F"/>
    <property type="match status" value="1"/>
</dbReference>
<evidence type="ECO:0000256" key="7">
    <source>
        <dbReference type="SAM" id="Phobius"/>
    </source>
</evidence>
<dbReference type="GO" id="GO:0005524">
    <property type="term" value="F:ATP binding"/>
    <property type="evidence" value="ECO:0007669"/>
    <property type="project" value="UniProtKB-KW"/>
</dbReference>
<dbReference type="InterPro" id="IPR039421">
    <property type="entry name" value="Type_1_exporter"/>
</dbReference>
<evidence type="ECO:0000313" key="10">
    <source>
        <dbReference type="EMBL" id="WAG61043.1"/>
    </source>
</evidence>
<feature type="transmembrane region" description="Helical" evidence="7">
    <location>
        <begin position="20"/>
        <end position="40"/>
    </location>
</feature>
<dbReference type="InterPro" id="IPR003439">
    <property type="entry name" value="ABC_transporter-like_ATP-bd"/>
</dbReference>
<dbReference type="InterPro" id="IPR003593">
    <property type="entry name" value="AAA+_ATPase"/>
</dbReference>
<proteinExistence type="predicted"/>
<organism evidence="10 11">
    <name type="scientific">Clostridium estertheticum</name>
    <dbReference type="NCBI Taxonomy" id="238834"/>
    <lineage>
        <taxon>Bacteria</taxon>
        <taxon>Bacillati</taxon>
        <taxon>Bacillota</taxon>
        <taxon>Clostridia</taxon>
        <taxon>Eubacteriales</taxon>
        <taxon>Clostridiaceae</taxon>
        <taxon>Clostridium</taxon>
    </lineage>
</organism>
<keyword evidence="5 7" id="KW-1133">Transmembrane helix</keyword>
<evidence type="ECO:0000256" key="3">
    <source>
        <dbReference type="ARBA" id="ARBA00022741"/>
    </source>
</evidence>
<dbReference type="FunFam" id="3.40.50.300:FF:000218">
    <property type="entry name" value="Multidrug ABC transporter ATP-binding protein"/>
    <property type="match status" value="1"/>
</dbReference>
<keyword evidence="3" id="KW-0547">Nucleotide-binding</keyword>
<evidence type="ECO:0000256" key="5">
    <source>
        <dbReference type="ARBA" id="ARBA00022989"/>
    </source>
</evidence>
<evidence type="ECO:0000256" key="6">
    <source>
        <dbReference type="ARBA" id="ARBA00023136"/>
    </source>
</evidence>
<dbReference type="PANTHER" id="PTHR43394:SF1">
    <property type="entry name" value="ATP-BINDING CASSETTE SUB-FAMILY B MEMBER 10, MITOCHONDRIAL"/>
    <property type="match status" value="1"/>
</dbReference>
<dbReference type="PROSITE" id="PS00211">
    <property type="entry name" value="ABC_TRANSPORTER_1"/>
    <property type="match status" value="1"/>
</dbReference>
<reference evidence="10" key="1">
    <citation type="submission" date="2021-11" db="EMBL/GenBank/DDBJ databases">
        <title>Clostridia strains as spoilage organisms.</title>
        <authorList>
            <person name="Wambui J."/>
            <person name="Stevens M.J.A."/>
            <person name="Stephan R."/>
        </authorList>
    </citation>
    <scope>NUCLEOTIDE SEQUENCE</scope>
    <source>
        <strain evidence="10">CF009</strain>
    </source>
</reference>
<gene>
    <name evidence="10" type="ORF">LL038_01975</name>
</gene>
<dbReference type="GO" id="GO:0016887">
    <property type="term" value="F:ATP hydrolysis activity"/>
    <property type="evidence" value="ECO:0007669"/>
    <property type="project" value="InterPro"/>
</dbReference>
<evidence type="ECO:0000256" key="1">
    <source>
        <dbReference type="ARBA" id="ARBA00004141"/>
    </source>
</evidence>
<evidence type="ECO:0000259" key="8">
    <source>
        <dbReference type="PROSITE" id="PS50893"/>
    </source>
</evidence>
<dbReference type="PANTHER" id="PTHR43394">
    <property type="entry name" value="ATP-DEPENDENT PERMEASE MDL1, MITOCHONDRIAL"/>
    <property type="match status" value="1"/>
</dbReference>
<dbReference type="CDD" id="cd07346">
    <property type="entry name" value="ABC_6TM_exporters"/>
    <property type="match status" value="1"/>
</dbReference>
<dbReference type="Pfam" id="PF00005">
    <property type="entry name" value="ABC_tran"/>
    <property type="match status" value="1"/>
</dbReference>
<dbReference type="InterPro" id="IPR017871">
    <property type="entry name" value="ABC_transporter-like_CS"/>
</dbReference>
<evidence type="ECO:0000313" key="11">
    <source>
        <dbReference type="Proteomes" id="UP001164733"/>
    </source>
</evidence>
<evidence type="ECO:0000256" key="2">
    <source>
        <dbReference type="ARBA" id="ARBA00022692"/>
    </source>
</evidence>
<protein>
    <submittedName>
        <fullName evidence="10">ABC transporter ATP-binding protein/permease</fullName>
    </submittedName>
</protein>
<dbReference type="InterPro" id="IPR011527">
    <property type="entry name" value="ABC1_TM_dom"/>
</dbReference>
<evidence type="ECO:0000256" key="4">
    <source>
        <dbReference type="ARBA" id="ARBA00022840"/>
    </source>
</evidence>
<dbReference type="SMART" id="SM00382">
    <property type="entry name" value="AAA"/>
    <property type="match status" value="1"/>
</dbReference>
<dbReference type="PROSITE" id="PS50893">
    <property type="entry name" value="ABC_TRANSPORTER_2"/>
    <property type="match status" value="1"/>
</dbReference>
<dbReference type="AlphaFoldDB" id="A0AA47I6Y6"/>
<evidence type="ECO:0000259" key="9">
    <source>
        <dbReference type="PROSITE" id="PS50929"/>
    </source>
</evidence>
<feature type="transmembrane region" description="Helical" evidence="7">
    <location>
        <begin position="164"/>
        <end position="182"/>
    </location>
</feature>
<sequence length="584" mass="65184">MDKDNEKKMWAHILKFSKIYAFWIALSIFATLVLTYSNIFTSQLLKKIIDMAVSKSIHGLNTYILLGLIVFILGIASKYFFRYATGKYGNCVMRDIRSATVDYVNKLPPDYTMKNKIGEILAKLSGDANVVQNFMANEFINLIYMPIMLIGFGAYLTYLNWRLFLASFIILPILVPLSVKLISPIKKYQREYVKYLGKTNNIVQNSIDGISIIKAYNLEEEMANDYDESIRIATEIAFRNDKKEYITTPIITIAGTLPGIISIIYGGYLCLQGNMSAGELIAFLNIFAMFTEPMRYLYLMIINIKVAMASVERLFSILDEPQEKSGNIRLTKDSYDKNDIAVEFVNVDFSYDEKSMILNKLNLIVTKGKSIAIVGASGSGKSTILKLIGKINERQGGTIKICGENIEDLGVESLREYISYVSQRTFLFPFSIKDNILIGNPKATMEDIIKATKKANAHAFIEKLTDGYDTLVGEHGTKLSGGQIQRIALARAILKDSPILLLDEATSALDTQSEALIKDALDKFKKDKTLIIVAHRLSTIENADEIFVLENGAIIENGTHNELIAKNSAYAKLHIGAHGEGATA</sequence>
<feature type="transmembrane region" description="Helical" evidence="7">
    <location>
        <begin position="139"/>
        <end position="158"/>
    </location>
</feature>
<dbReference type="GO" id="GO:0015421">
    <property type="term" value="F:ABC-type oligopeptide transporter activity"/>
    <property type="evidence" value="ECO:0007669"/>
    <property type="project" value="TreeGrafter"/>
</dbReference>
<comment type="subcellular location">
    <subcellularLocation>
        <location evidence="1">Membrane</location>
        <topology evidence="1">Multi-pass membrane protein</topology>
    </subcellularLocation>
</comment>
<dbReference type="GO" id="GO:0016020">
    <property type="term" value="C:membrane"/>
    <property type="evidence" value="ECO:0007669"/>
    <property type="project" value="UniProtKB-SubCell"/>
</dbReference>
<keyword evidence="4 10" id="KW-0067">ATP-binding</keyword>
<accession>A0AA47I6Y6</accession>
<feature type="transmembrane region" description="Helical" evidence="7">
    <location>
        <begin position="60"/>
        <end position="81"/>
    </location>
</feature>
<feature type="domain" description="ABC transmembrane type-1" evidence="9">
    <location>
        <begin position="25"/>
        <end position="297"/>
    </location>
</feature>
<dbReference type="EMBL" id="CP086239">
    <property type="protein sequence ID" value="WAG61043.1"/>
    <property type="molecule type" value="Genomic_DNA"/>
</dbReference>
<feature type="transmembrane region" description="Helical" evidence="7">
    <location>
        <begin position="280"/>
        <end position="298"/>
    </location>
</feature>
<keyword evidence="2 7" id="KW-0812">Transmembrane</keyword>
<keyword evidence="6 7" id="KW-0472">Membrane</keyword>
<dbReference type="Proteomes" id="UP001164733">
    <property type="component" value="Chromosome"/>
</dbReference>
<name>A0AA47I6Y6_9CLOT</name>
<dbReference type="Pfam" id="PF00664">
    <property type="entry name" value="ABC_membrane"/>
    <property type="match status" value="1"/>
</dbReference>
<feature type="domain" description="ABC transporter" evidence="8">
    <location>
        <begin position="342"/>
        <end position="576"/>
    </location>
</feature>
<feature type="transmembrane region" description="Helical" evidence="7">
    <location>
        <begin position="245"/>
        <end position="268"/>
    </location>
</feature>
<dbReference type="RefSeq" id="WP_216125516.1">
    <property type="nucleotide sequence ID" value="NZ_CP086239.1"/>
</dbReference>